<feature type="compositionally biased region" description="Polar residues" evidence="7">
    <location>
        <begin position="787"/>
        <end position="812"/>
    </location>
</feature>
<feature type="DNA-binding region" description="TEA" evidence="6">
    <location>
        <begin position="79"/>
        <end position="171"/>
    </location>
</feature>
<evidence type="ECO:0000313" key="9">
    <source>
        <dbReference type="EMBL" id="KAK4039830.1"/>
    </source>
</evidence>
<evidence type="ECO:0000256" key="6">
    <source>
        <dbReference type="PROSITE-ProRule" id="PRU00505"/>
    </source>
</evidence>
<dbReference type="EMBL" id="MU854390">
    <property type="protein sequence ID" value="KAK4039830.1"/>
    <property type="molecule type" value="Genomic_DNA"/>
</dbReference>
<feature type="domain" description="TEA" evidence="8">
    <location>
        <begin position="79"/>
        <end position="171"/>
    </location>
</feature>
<sequence length="1024" mass="113039">MAWYAQHLEALSSIPSSIPPVIPPVLRTQSLGPDYGVPADPRSQQRHELHPHGRRRSQGSNPLMALFTPAFQNYRKKQADKQDQKWPEALEGHFLDALLLIPHMGRNKYTMKQRLNGRNQLIGEYLWIASCHDLGRGAEPDPHLLKIKNGPNGRKMVSSHIQVLKKFFAAHRCFHFLFGQRQRDKEADHIEKVSLKNNPILIALSKDRFPDERPNYEYFSQILALNEQVQFRPKRCWIFVSHPDVVVSDDGFGYLPGTDTKLGEAEYPHLPRNLQRDTWAKEEQQLFKGALLHEFTKEIDQVESSSVKDLSKKWESAFPDLQQRLKAITSTTTDAKCDILHLHATLELKEKRSFPPESSLSSWVEINIEQPRLLNHRWRVETRLVRPPELSYSHDDSHEGSAQGDICERHKEFTIKYQHQLGCDGSRSSARGHCDCLAQRSRRDGFSVPFPIPFPATAWAQTLTNCAEYPAHPYSGSKRHDRERGSAARAGDDDEDGSRSRRRSKQPTQMDLVPRIAMMQEIFSCPPTSVHNEGSSDTSDQRWTRRAVILWTFETIHSISKDSKRELVTAPGGRTNWRFLTILDPASEYHAIISGRRASTDEYRGASSSLASSSRPASRATIMSPSPSYQQHLGANMRENFSSAWDSAGGLGSLSGPAAQAYGAHFMSQTIPSHAGAASQAGYGLLDSFSSHSGLATPPPTASLASSFTQPFDTASTNSDMLPSYLATHAVVTTAADMDASSHTLGGSTLSAVTDPFLSHVGTAYGGGTQDGIHGWDSHGVTGGGMDNTTAASWPSSGYSHTNEAQMHSGTNMGWPGPQPQMVPSRRGSEQQQHHHSHRQTQHRGLERQQQQQPWTSTTANLDDHDPWTPLASETDTTPAETISTRAGSHNPTGRGDTSQEEWVHIIHNASASSSRTASGSASDDVSQDWEEDDEEGEGMHTLRGTGEHSQHSESPSSAAAVAGEVRLHAKQQQHGMHHINAQAGGGGGHASSLGMVVSRKRARSDDSFGEDEGAYRGRRGRGG</sequence>
<dbReference type="PANTHER" id="PTHR11834">
    <property type="entry name" value="TRANSCRIPTIONAL ENHANCER FACTOR TEF RELATED"/>
    <property type="match status" value="1"/>
</dbReference>
<evidence type="ECO:0000256" key="4">
    <source>
        <dbReference type="ARBA" id="ARBA00023163"/>
    </source>
</evidence>
<dbReference type="InterPro" id="IPR038096">
    <property type="entry name" value="TEA/ATTS_sf"/>
</dbReference>
<organism evidence="9 10">
    <name type="scientific">Parachaetomium inaequale</name>
    <dbReference type="NCBI Taxonomy" id="2588326"/>
    <lineage>
        <taxon>Eukaryota</taxon>
        <taxon>Fungi</taxon>
        <taxon>Dikarya</taxon>
        <taxon>Ascomycota</taxon>
        <taxon>Pezizomycotina</taxon>
        <taxon>Sordariomycetes</taxon>
        <taxon>Sordariomycetidae</taxon>
        <taxon>Sordariales</taxon>
        <taxon>Chaetomiaceae</taxon>
        <taxon>Parachaetomium</taxon>
    </lineage>
</organism>
<evidence type="ECO:0000259" key="8">
    <source>
        <dbReference type="PROSITE" id="PS51088"/>
    </source>
</evidence>
<feature type="compositionally biased region" description="Polar residues" evidence="7">
    <location>
        <begin position="621"/>
        <end position="632"/>
    </location>
</feature>
<evidence type="ECO:0000256" key="7">
    <source>
        <dbReference type="SAM" id="MobiDB-lite"/>
    </source>
</evidence>
<feature type="compositionally biased region" description="Acidic residues" evidence="7">
    <location>
        <begin position="926"/>
        <end position="937"/>
    </location>
</feature>
<dbReference type="GO" id="GO:0005667">
    <property type="term" value="C:transcription regulator complex"/>
    <property type="evidence" value="ECO:0007669"/>
    <property type="project" value="TreeGrafter"/>
</dbReference>
<dbReference type="PROSITE" id="PS51088">
    <property type="entry name" value="TEA_2"/>
    <property type="match status" value="1"/>
</dbReference>
<comment type="caution">
    <text evidence="9">The sequence shown here is derived from an EMBL/GenBank/DDBJ whole genome shotgun (WGS) entry which is preliminary data.</text>
</comment>
<dbReference type="Pfam" id="PF01285">
    <property type="entry name" value="TEA"/>
    <property type="match status" value="1"/>
</dbReference>
<dbReference type="GO" id="GO:0005634">
    <property type="term" value="C:nucleus"/>
    <property type="evidence" value="ECO:0007669"/>
    <property type="project" value="UniProtKB-SubCell"/>
</dbReference>
<keyword evidence="4" id="KW-0804">Transcription</keyword>
<evidence type="ECO:0000313" key="10">
    <source>
        <dbReference type="Proteomes" id="UP001303115"/>
    </source>
</evidence>
<evidence type="ECO:0000256" key="3">
    <source>
        <dbReference type="ARBA" id="ARBA00023015"/>
    </source>
</evidence>
<keyword evidence="3" id="KW-0805">Transcription regulation</keyword>
<accession>A0AAN6SRP6</accession>
<feature type="region of interest" description="Disordered" evidence="7">
    <location>
        <begin position="603"/>
        <end position="632"/>
    </location>
</feature>
<feature type="compositionally biased region" description="Low complexity" evidence="7">
    <location>
        <begin position="910"/>
        <end position="923"/>
    </location>
</feature>
<protein>
    <submittedName>
        <fullName evidence="9">Regulatory protein abaA</fullName>
    </submittedName>
</protein>
<feature type="compositionally biased region" description="Polar residues" evidence="7">
    <location>
        <begin position="872"/>
        <end position="892"/>
    </location>
</feature>
<dbReference type="Gene3D" id="6.10.20.40">
    <property type="entry name" value="TEA/ATTS domain"/>
    <property type="match status" value="1"/>
</dbReference>
<keyword evidence="5" id="KW-0539">Nucleus</keyword>
<dbReference type="InterPro" id="IPR050937">
    <property type="entry name" value="TEC1_TEAD_TF"/>
</dbReference>
<feature type="compositionally biased region" description="Basic and acidic residues" evidence="7">
    <location>
        <begin position="938"/>
        <end position="952"/>
    </location>
</feature>
<comment type="similarity">
    <text evidence="2">Belongs to the TEC1 family.</text>
</comment>
<dbReference type="InterPro" id="IPR000818">
    <property type="entry name" value="TEA/ATTS_dom"/>
</dbReference>
<feature type="compositionally biased region" description="Basic residues" evidence="7">
    <location>
        <begin position="969"/>
        <end position="978"/>
    </location>
</feature>
<feature type="region of interest" description="Disordered" evidence="7">
    <location>
        <begin position="780"/>
        <end position="1024"/>
    </location>
</feature>
<dbReference type="Proteomes" id="UP001303115">
    <property type="component" value="Unassembled WGS sequence"/>
</dbReference>
<dbReference type="PANTHER" id="PTHR11834:SF0">
    <property type="entry name" value="PROTEIN SCALLOPED"/>
    <property type="match status" value="1"/>
</dbReference>
<comment type="subcellular location">
    <subcellularLocation>
        <location evidence="1">Nucleus</location>
    </subcellularLocation>
</comment>
<evidence type="ECO:0000256" key="1">
    <source>
        <dbReference type="ARBA" id="ARBA00004123"/>
    </source>
</evidence>
<dbReference type="GO" id="GO:0000981">
    <property type="term" value="F:DNA-binding transcription factor activity, RNA polymerase II-specific"/>
    <property type="evidence" value="ECO:0007669"/>
    <property type="project" value="TreeGrafter"/>
</dbReference>
<dbReference type="SMART" id="SM00426">
    <property type="entry name" value="TEA"/>
    <property type="match status" value="1"/>
</dbReference>
<keyword evidence="10" id="KW-1185">Reference proteome</keyword>
<reference evidence="10" key="1">
    <citation type="journal article" date="2023" name="Mol. Phylogenet. Evol.">
        <title>Genome-scale phylogeny and comparative genomics of the fungal order Sordariales.</title>
        <authorList>
            <person name="Hensen N."/>
            <person name="Bonometti L."/>
            <person name="Westerberg I."/>
            <person name="Brannstrom I.O."/>
            <person name="Guillou S."/>
            <person name="Cros-Aarteil S."/>
            <person name="Calhoun S."/>
            <person name="Haridas S."/>
            <person name="Kuo A."/>
            <person name="Mondo S."/>
            <person name="Pangilinan J."/>
            <person name="Riley R."/>
            <person name="LaButti K."/>
            <person name="Andreopoulos B."/>
            <person name="Lipzen A."/>
            <person name="Chen C."/>
            <person name="Yan M."/>
            <person name="Daum C."/>
            <person name="Ng V."/>
            <person name="Clum A."/>
            <person name="Steindorff A."/>
            <person name="Ohm R.A."/>
            <person name="Martin F."/>
            <person name="Silar P."/>
            <person name="Natvig D.O."/>
            <person name="Lalanne C."/>
            <person name="Gautier V."/>
            <person name="Ament-Velasquez S.L."/>
            <person name="Kruys A."/>
            <person name="Hutchinson M.I."/>
            <person name="Powell A.J."/>
            <person name="Barry K."/>
            <person name="Miller A.N."/>
            <person name="Grigoriev I.V."/>
            <person name="Debuchy R."/>
            <person name="Gladieux P."/>
            <person name="Hiltunen Thoren M."/>
            <person name="Johannesson H."/>
        </authorList>
    </citation>
    <scope>NUCLEOTIDE SEQUENCE [LARGE SCALE GENOMIC DNA]</scope>
    <source>
        <strain evidence="10">CBS 284.82</strain>
    </source>
</reference>
<feature type="region of interest" description="Disordered" evidence="7">
    <location>
        <begin position="32"/>
        <end position="62"/>
    </location>
</feature>
<evidence type="ECO:0000256" key="2">
    <source>
        <dbReference type="ARBA" id="ARBA00008421"/>
    </source>
</evidence>
<proteinExistence type="inferred from homology"/>
<feature type="region of interest" description="Disordered" evidence="7">
    <location>
        <begin position="472"/>
        <end position="510"/>
    </location>
</feature>
<feature type="compositionally biased region" description="Low complexity" evidence="7">
    <location>
        <begin position="606"/>
        <end position="620"/>
    </location>
</feature>
<dbReference type="AlphaFoldDB" id="A0AAN6SRP6"/>
<gene>
    <name evidence="9" type="ORF">C8A01DRAFT_36137</name>
</gene>
<name>A0AAN6SRP6_9PEZI</name>
<dbReference type="GO" id="GO:0000978">
    <property type="term" value="F:RNA polymerase II cis-regulatory region sequence-specific DNA binding"/>
    <property type="evidence" value="ECO:0007669"/>
    <property type="project" value="TreeGrafter"/>
</dbReference>
<evidence type="ECO:0000256" key="5">
    <source>
        <dbReference type="ARBA" id="ARBA00023242"/>
    </source>
</evidence>